<name>A0A6B0U0G7_IXORI</name>
<dbReference type="EMBL" id="GIFC01001678">
    <property type="protein sequence ID" value="MXU83761.1"/>
    <property type="molecule type" value="Transcribed_RNA"/>
</dbReference>
<proteinExistence type="predicted"/>
<accession>A0A6B0U0G7</accession>
<evidence type="ECO:0000313" key="1">
    <source>
        <dbReference type="EMBL" id="MXU83761.1"/>
    </source>
</evidence>
<reference evidence="1" key="1">
    <citation type="submission" date="2019-12" db="EMBL/GenBank/DDBJ databases">
        <title>An insight into the sialome of adult female Ixodes ricinus ticks feeding for 6 days.</title>
        <authorList>
            <person name="Perner J."/>
            <person name="Ribeiro J.M.C."/>
        </authorList>
    </citation>
    <scope>NUCLEOTIDE SEQUENCE</scope>
    <source>
        <strain evidence="1">Semi-engorged</strain>
        <tissue evidence="1">Salivary glands</tissue>
    </source>
</reference>
<dbReference type="AlphaFoldDB" id="A0A6B0U0G7"/>
<protein>
    <submittedName>
        <fullName evidence="1">Putative secreted protein</fullName>
    </submittedName>
</protein>
<organism evidence="1">
    <name type="scientific">Ixodes ricinus</name>
    <name type="common">Common tick</name>
    <name type="synonym">Acarus ricinus</name>
    <dbReference type="NCBI Taxonomy" id="34613"/>
    <lineage>
        <taxon>Eukaryota</taxon>
        <taxon>Metazoa</taxon>
        <taxon>Ecdysozoa</taxon>
        <taxon>Arthropoda</taxon>
        <taxon>Chelicerata</taxon>
        <taxon>Arachnida</taxon>
        <taxon>Acari</taxon>
        <taxon>Parasitiformes</taxon>
        <taxon>Ixodida</taxon>
        <taxon>Ixodoidea</taxon>
        <taxon>Ixodidae</taxon>
        <taxon>Ixodinae</taxon>
        <taxon>Ixodes</taxon>
    </lineage>
</organism>
<sequence length="77" mass="8861">MSMLIHIAQIQGLMFVISMIHKSRGTSSFFFFFKVDTTHCVKAIKAFICNFTPRATNLSAKFATEYLTPSQFYRPNM</sequence>